<evidence type="ECO:0000313" key="3">
    <source>
        <dbReference type="Proteomes" id="UP001595803"/>
    </source>
</evidence>
<gene>
    <name evidence="2" type="ORF">ACFOSB_10780</name>
</gene>
<protein>
    <recommendedName>
        <fullName evidence="1">NrS-1 polymerase-like HBD domain-containing protein</fullName>
    </recommendedName>
</protein>
<evidence type="ECO:0000259" key="1">
    <source>
        <dbReference type="Pfam" id="PF22763"/>
    </source>
</evidence>
<dbReference type="Proteomes" id="UP001595803">
    <property type="component" value="Unassembled WGS sequence"/>
</dbReference>
<evidence type="ECO:0000313" key="2">
    <source>
        <dbReference type="EMBL" id="MFC3833343.1"/>
    </source>
</evidence>
<dbReference type="Pfam" id="PF22763">
    <property type="entry name" value="NrS1-1_pol-like_HBD"/>
    <property type="match status" value="1"/>
</dbReference>
<dbReference type="EMBL" id="JBHRZG010000010">
    <property type="protein sequence ID" value="MFC3833343.1"/>
    <property type="molecule type" value="Genomic_DNA"/>
</dbReference>
<proteinExistence type="predicted"/>
<feature type="domain" description="NrS-1 polymerase-like HBD" evidence="1">
    <location>
        <begin position="229"/>
        <end position="282"/>
    </location>
</feature>
<reference evidence="3" key="1">
    <citation type="journal article" date="2019" name="Int. J. Syst. Evol. Microbiol.">
        <title>The Global Catalogue of Microorganisms (GCM) 10K type strain sequencing project: providing services to taxonomists for standard genome sequencing and annotation.</title>
        <authorList>
            <consortium name="The Broad Institute Genomics Platform"/>
            <consortium name="The Broad Institute Genome Sequencing Center for Infectious Disease"/>
            <person name="Wu L."/>
            <person name="Ma J."/>
        </authorList>
    </citation>
    <scope>NUCLEOTIDE SEQUENCE [LARGE SCALE GENOMIC DNA]</scope>
    <source>
        <strain evidence="3">CCTCC AB 2017081</strain>
    </source>
</reference>
<dbReference type="InterPro" id="IPR054468">
    <property type="entry name" value="NrSPol-like_HBD"/>
</dbReference>
<organism evidence="2 3">
    <name type="scientific">Deinococcus rufus</name>
    <dbReference type="NCBI Taxonomy" id="2136097"/>
    <lineage>
        <taxon>Bacteria</taxon>
        <taxon>Thermotogati</taxon>
        <taxon>Deinococcota</taxon>
        <taxon>Deinococci</taxon>
        <taxon>Deinococcales</taxon>
        <taxon>Deinococcaceae</taxon>
        <taxon>Deinococcus</taxon>
    </lineage>
</organism>
<dbReference type="RefSeq" id="WP_380101872.1">
    <property type="nucleotide sequence ID" value="NZ_JBHRZG010000010.1"/>
</dbReference>
<name>A0ABV7Z8G4_9DEIO</name>
<accession>A0ABV7Z8G4</accession>
<comment type="caution">
    <text evidence="2">The sequence shown here is derived from an EMBL/GenBank/DDBJ whole genome shotgun (WGS) entry which is preliminary data.</text>
</comment>
<sequence>MPAPDLSSSLCEVPAEMRAWPAVPYREARRAGGRVAKIPLSLTPVVRPANHRDPRTQLSFAAAVSACARGLADGVGVVLPPGIVMLDFDDCLLGEGGVTAWVADTVGRLVSYTEISTSGRGLKTFVRAAKPGPRCRGAGCEMYGPGSYAALTGRRYTEVRVISPAGDAVVRLYEELFRGGMTDPLPHHQQAMATPQMEEVVAAALRARNGERFRKLYVDGVTTGYNSPSEADFALLRMLRFWSHADPLVMDALMRRSALYRSKWDLPEGRSYGARSIERALALGGEVRRQRHPTGSACKAQAVRAARNMD</sequence>
<keyword evidence="3" id="KW-1185">Reference proteome</keyword>